<proteinExistence type="predicted"/>
<feature type="region of interest" description="Disordered" evidence="1">
    <location>
        <begin position="1"/>
        <end position="31"/>
    </location>
</feature>
<name>A0A8J3V0M8_9ACTN</name>
<accession>A0A8J3V0M8</accession>
<sequence length="489" mass="53182">MKTPTVNTPTADPAAPNAVVPTGEAASAPAEDASWEELVSAALVGADRRSVPAVRLLEDAAVQVTRARAGRRPHAGRLPGPAAEETRPLASRAAGDRLARMLGGEQARLVPEWLETAATAGVRVPAHLIPGLLDLGARDRSIRPHLGPLAGARGRWLAELNPAWAYVLEEAVLPRAEGETPEAGETWEFGTRGDRRAYFAALRAAAPLRARELLEEGWAKETPEDRAAFVGLLGDGLSMEDEPFLEAALDDRRREVRQAAADLLTRLPESRLAGRMTERAARFLTRNGGKLVAEPPKACDSTMERDGVRPGPPAGMAKRGWWLQQVLARTPLSFWPAHFGLSPEEVIGLKIGDWAREVWMGWTRAVILQRDAAWARVLFEAEPLTDLLSVLPPEEQSARAALLVAREPMDGKMIMTLGGVARPWGTHLARAVLKTIVETSGMRPWDAGELIRLAGERLDPALHAHVERLGVTELAATLRFRHDMLKELS</sequence>
<dbReference type="InterPro" id="IPR043746">
    <property type="entry name" value="DUF5691"/>
</dbReference>
<evidence type="ECO:0000256" key="1">
    <source>
        <dbReference type="SAM" id="MobiDB-lite"/>
    </source>
</evidence>
<keyword evidence="3" id="KW-1185">Reference proteome</keyword>
<protein>
    <submittedName>
        <fullName evidence="2">Uncharacterized protein</fullName>
    </submittedName>
</protein>
<organism evidence="2 3">
    <name type="scientific">Planotetraspora thailandica</name>
    <dbReference type="NCBI Taxonomy" id="487172"/>
    <lineage>
        <taxon>Bacteria</taxon>
        <taxon>Bacillati</taxon>
        <taxon>Actinomycetota</taxon>
        <taxon>Actinomycetes</taxon>
        <taxon>Streptosporangiales</taxon>
        <taxon>Streptosporangiaceae</taxon>
        <taxon>Planotetraspora</taxon>
    </lineage>
</organism>
<dbReference type="AlphaFoldDB" id="A0A8J3V0M8"/>
<dbReference type="Proteomes" id="UP000605992">
    <property type="component" value="Unassembled WGS sequence"/>
</dbReference>
<feature type="compositionally biased region" description="Low complexity" evidence="1">
    <location>
        <begin position="1"/>
        <end position="22"/>
    </location>
</feature>
<reference evidence="2" key="1">
    <citation type="submission" date="2021-01" db="EMBL/GenBank/DDBJ databases">
        <title>Whole genome shotgun sequence of Planotetraspora thailandica NBRC 104271.</title>
        <authorList>
            <person name="Komaki H."/>
            <person name="Tamura T."/>
        </authorList>
    </citation>
    <scope>NUCLEOTIDE SEQUENCE</scope>
    <source>
        <strain evidence="2">NBRC 104271</strain>
    </source>
</reference>
<dbReference type="EMBL" id="BOOR01000019">
    <property type="protein sequence ID" value="GII54653.1"/>
    <property type="molecule type" value="Genomic_DNA"/>
</dbReference>
<feature type="region of interest" description="Disordered" evidence="1">
    <location>
        <begin position="67"/>
        <end position="86"/>
    </location>
</feature>
<evidence type="ECO:0000313" key="3">
    <source>
        <dbReference type="Proteomes" id="UP000605992"/>
    </source>
</evidence>
<gene>
    <name evidence="2" type="ORF">Pth03_30420</name>
</gene>
<dbReference type="Pfam" id="PF18944">
    <property type="entry name" value="DUF5691"/>
    <property type="match status" value="1"/>
</dbReference>
<evidence type="ECO:0000313" key="2">
    <source>
        <dbReference type="EMBL" id="GII54653.1"/>
    </source>
</evidence>
<comment type="caution">
    <text evidence="2">The sequence shown here is derived from an EMBL/GenBank/DDBJ whole genome shotgun (WGS) entry which is preliminary data.</text>
</comment>